<name>A0A9D3ZS71_9ROSI</name>
<dbReference type="Proteomes" id="UP000828251">
    <property type="component" value="Unassembled WGS sequence"/>
</dbReference>
<dbReference type="AlphaFoldDB" id="A0A9D3ZS71"/>
<evidence type="ECO:0000313" key="1">
    <source>
        <dbReference type="EMBL" id="KAH1063533.1"/>
    </source>
</evidence>
<protein>
    <recommendedName>
        <fullName evidence="3">DUF4283 domain-containing protein</fullName>
    </recommendedName>
</protein>
<dbReference type="EMBL" id="JAIQCV010000009">
    <property type="protein sequence ID" value="KAH1063533.1"/>
    <property type="molecule type" value="Genomic_DNA"/>
</dbReference>
<comment type="caution">
    <text evidence="1">The sequence shown here is derived from an EMBL/GenBank/DDBJ whole genome shotgun (WGS) entry which is preliminary data.</text>
</comment>
<reference evidence="1 2" key="1">
    <citation type="journal article" date="2021" name="Plant Biotechnol. J.">
        <title>Multi-omics assisted identification of the key and species-specific regulatory components of drought-tolerant mechanisms in Gossypium stocksii.</title>
        <authorList>
            <person name="Yu D."/>
            <person name="Ke L."/>
            <person name="Zhang D."/>
            <person name="Wu Y."/>
            <person name="Sun Y."/>
            <person name="Mei J."/>
            <person name="Sun J."/>
            <person name="Sun Y."/>
        </authorList>
    </citation>
    <scope>NUCLEOTIDE SEQUENCE [LARGE SCALE GENOMIC DNA]</scope>
    <source>
        <strain evidence="2">cv. E1</strain>
        <tissue evidence="1">Leaf</tissue>
    </source>
</reference>
<dbReference type="OrthoDB" id="998068at2759"/>
<proteinExistence type="predicted"/>
<organism evidence="1 2">
    <name type="scientific">Gossypium stocksii</name>
    <dbReference type="NCBI Taxonomy" id="47602"/>
    <lineage>
        <taxon>Eukaryota</taxon>
        <taxon>Viridiplantae</taxon>
        <taxon>Streptophyta</taxon>
        <taxon>Embryophyta</taxon>
        <taxon>Tracheophyta</taxon>
        <taxon>Spermatophyta</taxon>
        <taxon>Magnoliopsida</taxon>
        <taxon>eudicotyledons</taxon>
        <taxon>Gunneridae</taxon>
        <taxon>Pentapetalae</taxon>
        <taxon>rosids</taxon>
        <taxon>malvids</taxon>
        <taxon>Malvales</taxon>
        <taxon>Malvaceae</taxon>
        <taxon>Malvoideae</taxon>
        <taxon>Gossypium</taxon>
    </lineage>
</organism>
<keyword evidence="2" id="KW-1185">Reference proteome</keyword>
<evidence type="ECO:0000313" key="2">
    <source>
        <dbReference type="Proteomes" id="UP000828251"/>
    </source>
</evidence>
<evidence type="ECO:0008006" key="3">
    <source>
        <dbReference type="Google" id="ProtNLM"/>
    </source>
</evidence>
<sequence length="126" mass="15365">MARFRDNELIEILKQRDWAYVKEFFINIKPWSEKFKVSKRVAWIEVDGILLYYWNYQTFKRVAKLWVEIIAMGDNFSMMNNFEKMDMFIFMKQEHRLNEVIMLEVGNESFPNLIKEKGLVEKPIEN</sequence>
<gene>
    <name evidence="1" type="ORF">J1N35_028520</name>
</gene>
<accession>A0A9D3ZS71</accession>